<evidence type="ECO:0000313" key="1">
    <source>
        <dbReference type="EMBL" id="MFD2260467.1"/>
    </source>
</evidence>
<proteinExistence type="predicted"/>
<name>A0ABW5DH64_9HYPH</name>
<dbReference type="RefSeq" id="WP_378188601.1">
    <property type="nucleotide sequence ID" value="NZ_JBHUIR010000039.1"/>
</dbReference>
<gene>
    <name evidence="1" type="ORF">ACFSMZ_11930</name>
</gene>
<feature type="non-terminal residue" evidence="1">
    <location>
        <position position="1"/>
    </location>
</feature>
<organism evidence="1 2">
    <name type="scientific">Chelativorans composti</name>
    <dbReference type="NCBI Taxonomy" id="768533"/>
    <lineage>
        <taxon>Bacteria</taxon>
        <taxon>Pseudomonadati</taxon>
        <taxon>Pseudomonadota</taxon>
        <taxon>Alphaproteobacteria</taxon>
        <taxon>Hyphomicrobiales</taxon>
        <taxon>Phyllobacteriaceae</taxon>
        <taxon>Chelativorans</taxon>
    </lineage>
</organism>
<sequence length="72" mass="7583">SDAARAGATTIIALTIKLDPSVGADHLRARVTVSTGCPSAKYFLDATVQNADLGVTQTLEDPLEPFSLLLKR</sequence>
<dbReference type="EMBL" id="JBHUIR010000039">
    <property type="protein sequence ID" value="MFD2260467.1"/>
    <property type="molecule type" value="Genomic_DNA"/>
</dbReference>
<comment type="caution">
    <text evidence="1">The sequence shown here is derived from an EMBL/GenBank/DDBJ whole genome shotgun (WGS) entry which is preliminary data.</text>
</comment>
<evidence type="ECO:0000313" key="2">
    <source>
        <dbReference type="Proteomes" id="UP001597373"/>
    </source>
</evidence>
<reference evidence="2" key="1">
    <citation type="journal article" date="2019" name="Int. J. Syst. Evol. Microbiol.">
        <title>The Global Catalogue of Microorganisms (GCM) 10K type strain sequencing project: providing services to taxonomists for standard genome sequencing and annotation.</title>
        <authorList>
            <consortium name="The Broad Institute Genomics Platform"/>
            <consortium name="The Broad Institute Genome Sequencing Center for Infectious Disease"/>
            <person name="Wu L."/>
            <person name="Ma J."/>
        </authorList>
    </citation>
    <scope>NUCLEOTIDE SEQUENCE [LARGE SCALE GENOMIC DNA]</scope>
    <source>
        <strain evidence="2">KCTC 23707</strain>
    </source>
</reference>
<protein>
    <submittedName>
        <fullName evidence="1">Uncharacterized protein</fullName>
    </submittedName>
</protein>
<accession>A0ABW5DH64</accession>
<dbReference type="Proteomes" id="UP001597373">
    <property type="component" value="Unassembled WGS sequence"/>
</dbReference>
<keyword evidence="2" id="KW-1185">Reference proteome</keyword>